<protein>
    <submittedName>
        <fullName evidence="2">2-hydroxy-6-oxononadienedioate/2-hydroxy-6-oxononatrienedioate hydrolase</fullName>
        <ecNumber evidence="2">3.7.1.14</ecNumber>
    </submittedName>
    <submittedName>
        <fullName evidence="3">Alpha/beta hydrolase</fullName>
    </submittedName>
</protein>
<dbReference type="PRINTS" id="PR00111">
    <property type="entry name" value="ABHYDROLASE"/>
</dbReference>
<dbReference type="PRINTS" id="PR00412">
    <property type="entry name" value="EPOXHYDRLASE"/>
</dbReference>
<reference evidence="2 5" key="2">
    <citation type="submission" date="2020-04" db="EMBL/GenBank/DDBJ databases">
        <authorList>
            <person name="De Canck E."/>
        </authorList>
    </citation>
    <scope>NUCLEOTIDE SEQUENCE [LARGE SCALE GENOMIC DNA]</scope>
    <source>
        <strain evidence="2 5">LMG 29660</strain>
    </source>
</reference>
<dbReference type="InterPro" id="IPR000639">
    <property type="entry name" value="Epox_hydrolase-like"/>
</dbReference>
<dbReference type="Proteomes" id="UP000494135">
    <property type="component" value="Unassembled WGS sequence"/>
</dbReference>
<evidence type="ECO:0000313" key="2">
    <source>
        <dbReference type="EMBL" id="CAB3772351.1"/>
    </source>
</evidence>
<accession>A0A1X1P5B5</accession>
<evidence type="ECO:0000259" key="1">
    <source>
        <dbReference type="Pfam" id="PF00561"/>
    </source>
</evidence>
<sequence>MSEVNFRSAFVEFEGTRIHYQEAGEGPALIMLQGSGPGASGWSNYSRNAPFFARSHRVIVPDLAGWGKSDMRPIGVSIPGWWANSILGLMDSLSISQADIIGNSLGGMIALKMALTAPDRVGRLVLMGPAGGFPTLGQWPTPAIRTLATAYEGDGITAEKVKSFISESLFDQSAITDELVKGRLEAAMDPRIIAQPPMRLESGQPFEELWRDPGLATLPHETLIIWGREDRVVPLDTGMIYLKRIPNAQLNTFPKCGHWAQWEWADRFNRVVSSFLSEVR</sequence>
<evidence type="ECO:0000313" key="4">
    <source>
        <dbReference type="Proteomes" id="UP000193146"/>
    </source>
</evidence>
<dbReference type="AlphaFoldDB" id="A0A1X1P5B5"/>
<dbReference type="InterPro" id="IPR000073">
    <property type="entry name" value="AB_hydrolase_1"/>
</dbReference>
<dbReference type="GO" id="GO:0016787">
    <property type="term" value="F:hydrolase activity"/>
    <property type="evidence" value="ECO:0007669"/>
    <property type="project" value="UniProtKB-KW"/>
</dbReference>
<dbReference type="Gene3D" id="3.40.50.1820">
    <property type="entry name" value="alpha/beta hydrolase"/>
    <property type="match status" value="1"/>
</dbReference>
<keyword evidence="3" id="KW-0378">Hydrolase</keyword>
<dbReference type="PANTHER" id="PTHR46438:SF11">
    <property type="entry name" value="LIPASE-RELATED"/>
    <property type="match status" value="1"/>
</dbReference>
<keyword evidence="4" id="KW-1185">Reference proteome</keyword>
<dbReference type="EMBL" id="NBYX01000041">
    <property type="protein sequence ID" value="ORT79519.1"/>
    <property type="molecule type" value="Genomic_DNA"/>
</dbReference>
<dbReference type="SUPFAM" id="SSF53474">
    <property type="entry name" value="alpha/beta-Hydrolases"/>
    <property type="match status" value="1"/>
</dbReference>
<dbReference type="EC" id="3.7.1.14" evidence="2"/>
<name>A0A1X1P5B5_9BURK</name>
<organism evidence="3 4">
    <name type="scientific">Burkholderia puraquae</name>
    <dbReference type="NCBI Taxonomy" id="1904757"/>
    <lineage>
        <taxon>Bacteria</taxon>
        <taxon>Pseudomonadati</taxon>
        <taxon>Pseudomonadota</taxon>
        <taxon>Betaproteobacteria</taxon>
        <taxon>Burkholderiales</taxon>
        <taxon>Burkholderiaceae</taxon>
        <taxon>Burkholderia</taxon>
        <taxon>Burkholderia cepacia complex</taxon>
    </lineage>
</organism>
<dbReference type="InterPro" id="IPR029058">
    <property type="entry name" value="AB_hydrolase_fold"/>
</dbReference>
<feature type="domain" description="AB hydrolase-1" evidence="1">
    <location>
        <begin position="28"/>
        <end position="263"/>
    </location>
</feature>
<reference evidence="3 4" key="1">
    <citation type="submission" date="2017-04" db="EMBL/GenBank/DDBJ databases">
        <title>Burkholderia puraquae sp. nov., a novel Burkholderia cepacia complex species from hospital setting samples.</title>
        <authorList>
            <person name="Martina P."/>
            <person name="Leguizamon M."/>
            <person name="Prieto C."/>
            <person name="Sousa S."/>
            <person name="Montanaro P."/>
            <person name="Draghi W."/>
            <person name="Staembler M."/>
            <person name="Bettiol M."/>
            <person name="Figoli C."/>
            <person name="Palau J."/>
            <person name="Alvarez F."/>
            <person name="Benetti S."/>
            <person name="Anchat E."/>
            <person name="Vescina C."/>
            <person name="Ferreras J."/>
            <person name="Lasch P."/>
            <person name="Lagares A."/>
            <person name="Zorreguieta A."/>
            <person name="Yantorno O."/>
            <person name="Bosch A."/>
        </authorList>
    </citation>
    <scope>NUCLEOTIDE SEQUENCE [LARGE SCALE GENOMIC DNA]</scope>
    <source>
        <strain evidence="3 4">CAMPA 1040</strain>
    </source>
</reference>
<dbReference type="OrthoDB" id="9799989at2"/>
<dbReference type="Pfam" id="PF00561">
    <property type="entry name" value="Abhydrolase_1"/>
    <property type="match status" value="1"/>
</dbReference>
<dbReference type="PANTHER" id="PTHR46438">
    <property type="entry name" value="ALPHA/BETA-HYDROLASES SUPERFAMILY PROTEIN"/>
    <property type="match status" value="1"/>
</dbReference>
<gene>
    <name evidence="2" type="primary">mhpC_3</name>
    <name evidence="3" type="ORF">B7G54_36815</name>
    <name evidence="2" type="ORF">LMG29660_07142</name>
</gene>
<dbReference type="Proteomes" id="UP000193146">
    <property type="component" value="Unassembled WGS sequence"/>
</dbReference>
<dbReference type="RefSeq" id="WP_085043567.1">
    <property type="nucleotide sequence ID" value="NZ_CADIKG010000040.1"/>
</dbReference>
<evidence type="ECO:0000313" key="5">
    <source>
        <dbReference type="Proteomes" id="UP000494135"/>
    </source>
</evidence>
<dbReference type="EMBL" id="CADIKG010000040">
    <property type="protein sequence ID" value="CAB3772351.1"/>
    <property type="molecule type" value="Genomic_DNA"/>
</dbReference>
<proteinExistence type="predicted"/>
<evidence type="ECO:0000313" key="3">
    <source>
        <dbReference type="EMBL" id="ORT79519.1"/>
    </source>
</evidence>